<keyword evidence="2" id="KW-0604">Photosystem II</keyword>
<dbReference type="Pfam" id="PF14870">
    <property type="entry name" value="PSII_BNR"/>
    <property type="match status" value="2"/>
</dbReference>
<accession>A0A2I2MD98</accession>
<evidence type="ECO:0000256" key="1">
    <source>
        <dbReference type="ARBA" id="ARBA00022531"/>
    </source>
</evidence>
<dbReference type="SUPFAM" id="SSF110296">
    <property type="entry name" value="Oligoxyloglucan reducing end-specific cellobiohydrolase"/>
    <property type="match status" value="1"/>
</dbReference>
<dbReference type="PANTHER" id="PTHR47199:SF2">
    <property type="entry name" value="PHOTOSYSTEM II STABILITY_ASSEMBLY FACTOR HCF136, CHLOROPLASTIC"/>
    <property type="match status" value="1"/>
</dbReference>
<proteinExistence type="predicted"/>
<feature type="domain" description="Photosynthesis system II assembly factor Ycf48/Hcf136-like" evidence="3">
    <location>
        <begin position="103"/>
        <end position="183"/>
    </location>
</feature>
<dbReference type="EMBL" id="LT966316">
    <property type="protein sequence ID" value="SOU91687.1"/>
    <property type="molecule type" value="Genomic_DNA"/>
</dbReference>
<dbReference type="Gene3D" id="2.130.10.10">
    <property type="entry name" value="YVTN repeat-like/Quinoprotein amine dehydrogenase"/>
    <property type="match status" value="2"/>
</dbReference>
<evidence type="ECO:0000313" key="4">
    <source>
        <dbReference type="EMBL" id="SOU91687.1"/>
    </source>
</evidence>
<dbReference type="AlphaFoldDB" id="A0A2I2MD98"/>
<feature type="domain" description="Photosynthesis system II assembly factor Ycf48/Hcf136-like" evidence="3">
    <location>
        <begin position="286"/>
        <end position="350"/>
    </location>
</feature>
<sequence>MRLLSRDNRHAQINRSGRLLRTTAAVIAGMAFLATVEGTLPRVSQAASTAKGWVFRDSLGVSVPFNGLSFVSPTEGWVTGASGTILHTTDGGKNWVAQNSGTTHWLQSVSFSDASHGWIAGNDGTILATSDGGQTWSPQDSGVKFDLYTITFLNSREGWAGGFAGTLLHTTDGGATWNKVSTETAQWIMNIYFLKSNPQNGWAVGQDGLVLVTRDGGATWTKKNNSIAKDLYGVYFRDANNGWAVGTHGVIQFTANGGDTWTIQNGLGRGPLGRGVEGRERELNDLHAISFIDDKTGYAVGVLGLVMKTVDGGNHWTIVPCGTGLDLYNIAFPTSSDGWIVGVGGMILHKGS</sequence>
<name>A0A2I2MD98_9BACT</name>
<gene>
    <name evidence="4" type="ORF">LFTS_00299</name>
</gene>
<keyword evidence="1" id="KW-0602">Photosynthesis</keyword>
<dbReference type="RefSeq" id="WP_023524260.1">
    <property type="nucleotide sequence ID" value="NZ_JPGK01000001.1"/>
</dbReference>
<dbReference type="GO" id="GO:0009523">
    <property type="term" value="C:photosystem II"/>
    <property type="evidence" value="ECO:0007669"/>
    <property type="project" value="UniProtKB-KW"/>
</dbReference>
<reference evidence="4" key="1">
    <citation type="submission" date="2017-12" db="EMBL/GenBank/DDBJ databases">
        <authorList>
            <consortium name="SysMetEx"/>
        </authorList>
    </citation>
    <scope>NUCLEOTIDE SEQUENCE</scope>
    <source>
        <strain evidence="4">Pb_238</strain>
    </source>
</reference>
<evidence type="ECO:0000256" key="2">
    <source>
        <dbReference type="ARBA" id="ARBA00023276"/>
    </source>
</evidence>
<organism evidence="4">
    <name type="scientific">Leptospirillum ferriphilum</name>
    <dbReference type="NCBI Taxonomy" id="178606"/>
    <lineage>
        <taxon>Bacteria</taxon>
        <taxon>Pseudomonadati</taxon>
        <taxon>Nitrospirota</taxon>
        <taxon>Nitrospiria</taxon>
        <taxon>Nitrospirales</taxon>
        <taxon>Nitrospiraceae</taxon>
        <taxon>Leptospirillum</taxon>
    </lineage>
</organism>
<dbReference type="InterPro" id="IPR015943">
    <property type="entry name" value="WD40/YVTN_repeat-like_dom_sf"/>
</dbReference>
<protein>
    <recommendedName>
        <fullName evidence="3">Photosynthesis system II assembly factor Ycf48/Hcf136-like domain-containing protein</fullName>
    </recommendedName>
</protein>
<dbReference type="PANTHER" id="PTHR47199">
    <property type="entry name" value="PHOTOSYSTEM II STABILITY/ASSEMBLY FACTOR HCF136, CHLOROPLASTIC"/>
    <property type="match status" value="1"/>
</dbReference>
<evidence type="ECO:0000259" key="3">
    <source>
        <dbReference type="Pfam" id="PF14870"/>
    </source>
</evidence>
<dbReference type="GO" id="GO:0015979">
    <property type="term" value="P:photosynthesis"/>
    <property type="evidence" value="ECO:0007669"/>
    <property type="project" value="UniProtKB-KW"/>
</dbReference>
<dbReference type="InterPro" id="IPR028203">
    <property type="entry name" value="PSII_CF48-like_dom"/>
</dbReference>